<evidence type="ECO:0000313" key="1">
    <source>
        <dbReference type="EMBL" id="MBB5887775.1"/>
    </source>
</evidence>
<comment type="caution">
    <text evidence="1">The sequence shown here is derived from an EMBL/GenBank/DDBJ whole genome shotgun (WGS) entry which is preliminary data.</text>
</comment>
<reference evidence="1 2" key="1">
    <citation type="submission" date="2020-08" db="EMBL/GenBank/DDBJ databases">
        <title>Genomic Encyclopedia of Type Strains, Phase IV (KMG-IV): sequencing the most valuable type-strain genomes for metagenomic binning, comparative biology and taxonomic classification.</title>
        <authorList>
            <person name="Goeker M."/>
        </authorList>
    </citation>
    <scope>NUCLEOTIDE SEQUENCE [LARGE SCALE GENOMIC DNA]</scope>
    <source>
        <strain evidence="1 2">DSM 14925</strain>
    </source>
</reference>
<gene>
    <name evidence="1" type="ORF">HNQ37_000649</name>
</gene>
<dbReference type="RefSeq" id="WP_183539244.1">
    <property type="nucleotide sequence ID" value="NZ_JACHHV010000007.1"/>
</dbReference>
<evidence type="ECO:0000313" key="2">
    <source>
        <dbReference type="Proteomes" id="UP000562464"/>
    </source>
</evidence>
<accession>A0A841C5Q3</accession>
<sequence>MLRTWEKCISAFSSIDQFWVIFPSQKLQETIGLSITIREAVKSGIHDQTYTHEFVKTKK</sequence>
<name>A0A841C5Q3_9LACT</name>
<protein>
    <submittedName>
        <fullName evidence="1">Uncharacterized protein</fullName>
    </submittedName>
</protein>
<organism evidence="1 2">
    <name type="scientific">Lactovum miscens</name>
    <dbReference type="NCBI Taxonomy" id="190387"/>
    <lineage>
        <taxon>Bacteria</taxon>
        <taxon>Bacillati</taxon>
        <taxon>Bacillota</taxon>
        <taxon>Bacilli</taxon>
        <taxon>Lactobacillales</taxon>
        <taxon>Streptococcaceae</taxon>
        <taxon>Lactovum</taxon>
    </lineage>
</organism>
<dbReference type="Proteomes" id="UP000562464">
    <property type="component" value="Unassembled WGS sequence"/>
</dbReference>
<proteinExistence type="predicted"/>
<dbReference type="AlphaFoldDB" id="A0A841C5Q3"/>
<dbReference type="EMBL" id="JACHHV010000007">
    <property type="protein sequence ID" value="MBB5887775.1"/>
    <property type="molecule type" value="Genomic_DNA"/>
</dbReference>
<keyword evidence="2" id="KW-1185">Reference proteome</keyword>